<sequence length="126" mass="14185">MLQKEEKITIVLMVMSLLVLIIIYFGFIEVSPIPQEYSDQSDIHDRVILHGNVVGKQFTYTGNHLILTVISNGNPIKVFIPENNGAAKVDQYVNKADTVEIIGKVDEYKGEREIIVTDPKDITIVE</sequence>
<protein>
    <submittedName>
        <fullName evidence="1">Nucleotide-binding protein</fullName>
    </submittedName>
</protein>
<name>A0AC61SD03_9EURY</name>
<proteinExistence type="predicted"/>
<dbReference type="EMBL" id="QYBA01000005">
    <property type="protein sequence ID" value="TKY92532.1"/>
    <property type="molecule type" value="Genomic_DNA"/>
</dbReference>
<reference evidence="1" key="1">
    <citation type="submission" date="2018-09" db="EMBL/GenBank/DDBJ databases">
        <title>A genomic encyclopedia of anaerobic methanotrophic archaea.</title>
        <authorList>
            <person name="Skennerton C.T."/>
            <person name="Chadwick G.L."/>
            <person name="Laso-Perez R."/>
            <person name="Leu A.O."/>
            <person name="Speth D.R."/>
            <person name="Yu H."/>
            <person name="Morgan-Lang C."/>
            <person name="Hatzenpichler R."/>
            <person name="Goudeau D."/>
            <person name="Malmstrom R."/>
            <person name="Woyke T."/>
            <person name="Hallam S."/>
            <person name="Tyson G.W."/>
            <person name="Wegener G."/>
            <person name="Boetius A."/>
            <person name="Orphan V.J."/>
        </authorList>
    </citation>
    <scope>NUCLEOTIDE SEQUENCE</scope>
    <source>
        <strain evidence="1">CONS3730D10UFb2</strain>
    </source>
</reference>
<comment type="caution">
    <text evidence="1">The sequence shown here is derived from an EMBL/GenBank/DDBJ whole genome shotgun (WGS) entry which is preliminary data.</text>
</comment>
<accession>A0AC61SD03</accession>
<organism evidence="1 2">
    <name type="scientific">Candidatus Methanomarinus sp</name>
    <dbReference type="NCBI Taxonomy" id="3386244"/>
    <lineage>
        <taxon>Archaea</taxon>
        <taxon>Methanobacteriati</taxon>
        <taxon>Methanobacteriota</taxon>
        <taxon>Stenosarchaea group</taxon>
        <taxon>Methanomicrobia</taxon>
        <taxon>Methanosarcinales</taxon>
        <taxon>ANME-2 cluster</taxon>
        <taxon>Candidatus Methanocomedenaceae</taxon>
        <taxon>Candidatus Methanomarinus</taxon>
    </lineage>
</organism>
<evidence type="ECO:0000313" key="1">
    <source>
        <dbReference type="EMBL" id="TKY92532.1"/>
    </source>
</evidence>
<gene>
    <name evidence="1" type="ORF">C5S46_00135</name>
</gene>
<dbReference type="Proteomes" id="UP000315423">
    <property type="component" value="Unassembled WGS sequence"/>
</dbReference>
<evidence type="ECO:0000313" key="2">
    <source>
        <dbReference type="Proteomes" id="UP000315423"/>
    </source>
</evidence>